<feature type="signal peptide" evidence="2">
    <location>
        <begin position="1"/>
        <end position="25"/>
    </location>
</feature>
<protein>
    <recommendedName>
        <fullName evidence="5">PKD domain-containing protein</fullName>
    </recommendedName>
</protein>
<feature type="chain" id="PRO_5010183853" description="PKD domain-containing protein" evidence="2">
    <location>
        <begin position="26"/>
        <end position="323"/>
    </location>
</feature>
<gene>
    <name evidence="3" type="ORF">SAMN05216267_105213</name>
</gene>
<feature type="region of interest" description="Disordered" evidence="1">
    <location>
        <begin position="30"/>
        <end position="73"/>
    </location>
</feature>
<dbReference type="PROSITE" id="PS51257">
    <property type="entry name" value="PROKAR_LIPOPROTEIN"/>
    <property type="match status" value="1"/>
</dbReference>
<evidence type="ECO:0000313" key="3">
    <source>
        <dbReference type="EMBL" id="SEO89415.1"/>
    </source>
</evidence>
<dbReference type="Proteomes" id="UP000181951">
    <property type="component" value="Unassembled WGS sequence"/>
</dbReference>
<evidence type="ECO:0000256" key="1">
    <source>
        <dbReference type="SAM" id="MobiDB-lite"/>
    </source>
</evidence>
<name>A0A1H8TF01_9ACTN</name>
<dbReference type="AlphaFoldDB" id="A0A1H8TF01"/>
<sequence>MLRSIAAAALSFTVVLAACPTVAWATPTTPPGSGVDCPPLQPDCNVHTGGTEPPSRSPGDTGGGKPTQTGTQAKCLMGGSEVPCYRDDLGWFSSLNECYWRLMEPQPSADDPMNKLANGYPTDGSDTSKGKFYRVTCPDIPGQNRVLLGGDFWRASPPPGFGGGPDVAALAQQAVTKMRLEGANVGIAPKPDSKGGSVGLPVWVWNGKGARTTGPTSASATALGVTVTATAHVQSVAWNFGNGTSVACAFPGVPYAAAYGTSVPAADSGQCGFAGYARTGTYTVTATSTWAVHWVGGGQQGDLTTTRTSQVQIRIGEVQVVGQ</sequence>
<keyword evidence="2" id="KW-0732">Signal</keyword>
<evidence type="ECO:0000313" key="4">
    <source>
        <dbReference type="Proteomes" id="UP000181951"/>
    </source>
</evidence>
<proteinExistence type="predicted"/>
<evidence type="ECO:0000256" key="2">
    <source>
        <dbReference type="SAM" id="SignalP"/>
    </source>
</evidence>
<evidence type="ECO:0008006" key="5">
    <source>
        <dbReference type="Google" id="ProtNLM"/>
    </source>
</evidence>
<keyword evidence="4" id="KW-1185">Reference proteome</keyword>
<organism evidence="3 4">
    <name type="scientific">Actinacidiphila rubida</name>
    <dbReference type="NCBI Taxonomy" id="310780"/>
    <lineage>
        <taxon>Bacteria</taxon>
        <taxon>Bacillati</taxon>
        <taxon>Actinomycetota</taxon>
        <taxon>Actinomycetes</taxon>
        <taxon>Kitasatosporales</taxon>
        <taxon>Streptomycetaceae</taxon>
        <taxon>Actinacidiphila</taxon>
    </lineage>
</organism>
<dbReference type="STRING" id="310780.SAMN05216267_105213"/>
<dbReference type="EMBL" id="FODD01000052">
    <property type="protein sequence ID" value="SEO89415.1"/>
    <property type="molecule type" value="Genomic_DNA"/>
</dbReference>
<accession>A0A1H8TF01</accession>
<reference evidence="3" key="1">
    <citation type="submission" date="2016-10" db="EMBL/GenBank/DDBJ databases">
        <authorList>
            <person name="de Groot N.N."/>
        </authorList>
    </citation>
    <scope>NUCLEOTIDE SEQUENCE [LARGE SCALE GENOMIC DNA]</scope>
    <source>
        <strain evidence="3">CGMCC 4.2026</strain>
    </source>
</reference>